<keyword evidence="3" id="KW-0547">Nucleotide-binding</keyword>
<dbReference type="Pfam" id="PF13635">
    <property type="entry name" value="DUF4143"/>
    <property type="match status" value="1"/>
</dbReference>
<sequence length="417" mass="44221">MPYINRIVDAELERALGAFGAVLLEGPKWCGKTTTAARVARSSLMLSDPAGDFASRKLAQVEPSVAIEGESPRLIDEWQEVPKLWDAVRYRCDATGGRGLFVLTGSATPDDAHAPMHSGVGRIARVRMGTLTLQEQGVSSGKVSVAGLLRGKSYTALGSLDVQTIAQLVVRGGWPSAAGVPAPAASMLARGYVDGVCNSDVSRIDGVRRDPDKVTRLVRSLARNESTLATMKSVLADLGGDITRQTAAKYVSILSRLHFVQDVPAWNPALRSPVVLRQAAKHHLADPSLAAAALGASTESLLEDVKTLGLLFESLVIHDLMAYAQASGARVYHYHDSSDLEVDAIVQADDGRWLAVEVKLGAGGVQDGCQNLLRLESKMTDAGNRPPAAKVVVVGFGEPAHLTEDNVQVVPIDTLGV</sequence>
<keyword evidence="3" id="KW-0067">ATP-binding</keyword>
<evidence type="ECO:0000313" key="4">
    <source>
        <dbReference type="Proteomes" id="UP000434342"/>
    </source>
</evidence>
<dbReference type="GO" id="GO:0005524">
    <property type="term" value="F:ATP binding"/>
    <property type="evidence" value="ECO:0007669"/>
    <property type="project" value="UniProtKB-KW"/>
</dbReference>
<feature type="domain" description="AAA" evidence="1">
    <location>
        <begin position="21"/>
        <end position="135"/>
    </location>
</feature>
<dbReference type="Proteomes" id="UP000434342">
    <property type="component" value="Unassembled WGS sequence"/>
</dbReference>
<dbReference type="PANTHER" id="PTHR43566:SF2">
    <property type="entry name" value="DUF4143 DOMAIN-CONTAINING PROTEIN"/>
    <property type="match status" value="1"/>
</dbReference>
<organism evidence="3 4">
    <name type="scientific">Parafannyhessea umbonata</name>
    <dbReference type="NCBI Taxonomy" id="604330"/>
    <lineage>
        <taxon>Bacteria</taxon>
        <taxon>Bacillati</taxon>
        <taxon>Actinomycetota</taxon>
        <taxon>Coriobacteriia</taxon>
        <taxon>Coriobacteriales</taxon>
        <taxon>Atopobiaceae</taxon>
        <taxon>Parafannyhessea</taxon>
    </lineage>
</organism>
<evidence type="ECO:0000313" key="3">
    <source>
        <dbReference type="EMBL" id="MST61005.1"/>
    </source>
</evidence>
<evidence type="ECO:0000259" key="1">
    <source>
        <dbReference type="Pfam" id="PF13173"/>
    </source>
</evidence>
<evidence type="ECO:0000259" key="2">
    <source>
        <dbReference type="Pfam" id="PF13635"/>
    </source>
</evidence>
<dbReference type="InterPro" id="IPR025420">
    <property type="entry name" value="DUF4143"/>
</dbReference>
<proteinExistence type="predicted"/>
<dbReference type="RefSeq" id="WP_154541878.1">
    <property type="nucleotide sequence ID" value="NZ_VUND01000002.1"/>
</dbReference>
<dbReference type="EMBL" id="VUND01000002">
    <property type="protein sequence ID" value="MST61005.1"/>
    <property type="molecule type" value="Genomic_DNA"/>
</dbReference>
<dbReference type="PANTHER" id="PTHR43566">
    <property type="entry name" value="CONSERVED PROTEIN"/>
    <property type="match status" value="1"/>
</dbReference>
<gene>
    <name evidence="3" type="ORF">FYJ69_08880</name>
</gene>
<dbReference type="Pfam" id="PF13173">
    <property type="entry name" value="AAA_14"/>
    <property type="match status" value="1"/>
</dbReference>
<dbReference type="AlphaFoldDB" id="A0A6N7WVW7"/>
<protein>
    <submittedName>
        <fullName evidence="3">ATP-binding protein</fullName>
    </submittedName>
</protein>
<accession>A0A6N7WVW7</accession>
<name>A0A6N7WVW7_9ACTN</name>
<dbReference type="InterPro" id="IPR041682">
    <property type="entry name" value="AAA_14"/>
</dbReference>
<feature type="domain" description="DUF4143" evidence="2">
    <location>
        <begin position="199"/>
        <end position="360"/>
    </location>
</feature>
<reference evidence="3 4" key="1">
    <citation type="submission" date="2019-08" db="EMBL/GenBank/DDBJ databases">
        <title>In-depth cultivation of the pig gut microbiome towards novel bacterial diversity and tailored functional studies.</title>
        <authorList>
            <person name="Wylensek D."/>
            <person name="Hitch T.C.A."/>
            <person name="Clavel T."/>
        </authorList>
    </citation>
    <scope>NUCLEOTIDE SEQUENCE [LARGE SCALE GENOMIC DNA]</scope>
    <source>
        <strain evidence="3 4">WB01_CNA04</strain>
    </source>
</reference>
<comment type="caution">
    <text evidence="3">The sequence shown here is derived from an EMBL/GenBank/DDBJ whole genome shotgun (WGS) entry which is preliminary data.</text>
</comment>